<evidence type="ECO:0000313" key="3">
    <source>
        <dbReference type="Proteomes" id="UP000186455"/>
    </source>
</evidence>
<keyword evidence="3" id="KW-1185">Reference proteome</keyword>
<feature type="signal peptide" evidence="1">
    <location>
        <begin position="1"/>
        <end position="26"/>
    </location>
</feature>
<proteinExistence type="predicted"/>
<gene>
    <name evidence="2" type="ORF">AB852_30015</name>
</gene>
<accession>A0A1Q4UZ63</accession>
<dbReference type="EMBL" id="LFBV01000010">
    <property type="protein sequence ID" value="OKH90809.1"/>
    <property type="molecule type" value="Genomic_DNA"/>
</dbReference>
<evidence type="ECO:0000256" key="1">
    <source>
        <dbReference type="SAM" id="SignalP"/>
    </source>
</evidence>
<comment type="caution">
    <text evidence="2">The sequence shown here is derived from an EMBL/GenBank/DDBJ whole genome shotgun (WGS) entry which is preliminary data.</text>
</comment>
<evidence type="ECO:0008006" key="4">
    <source>
        <dbReference type="Google" id="ProtNLM"/>
    </source>
</evidence>
<name>A0A1Q4UZ63_9ACTN</name>
<protein>
    <recommendedName>
        <fullName evidence="4">Secreted protein</fullName>
    </recommendedName>
</protein>
<dbReference type="RefSeq" id="WP_073793470.1">
    <property type="nucleotide sequence ID" value="NZ_LFBV01000010.1"/>
</dbReference>
<keyword evidence="1" id="KW-0732">Signal</keyword>
<reference evidence="2 3" key="1">
    <citation type="submission" date="2015-06" db="EMBL/GenBank/DDBJ databases">
        <title>Cloning and characterization of the uncialamcin biosynthetic gene cluster.</title>
        <authorList>
            <person name="Yan X."/>
            <person name="Huang T."/>
            <person name="Ge H."/>
            <person name="Shen B."/>
        </authorList>
    </citation>
    <scope>NUCLEOTIDE SEQUENCE [LARGE SCALE GENOMIC DNA]</scope>
    <source>
        <strain evidence="2 3">DCA2648</strain>
    </source>
</reference>
<organism evidence="2 3">
    <name type="scientific">Streptomyces uncialis</name>
    <dbReference type="NCBI Taxonomy" id="1048205"/>
    <lineage>
        <taxon>Bacteria</taxon>
        <taxon>Bacillati</taxon>
        <taxon>Actinomycetota</taxon>
        <taxon>Actinomycetes</taxon>
        <taxon>Kitasatosporales</taxon>
        <taxon>Streptomycetaceae</taxon>
        <taxon>Streptomyces</taxon>
    </lineage>
</organism>
<sequence length="144" mass="14921">MRTPMSGCLAALTLAAGAVLAPGAAAAETTAAALPTSTFHIKYGATWTKGKITWANRSVRVVGQHRSAVAGSAATTCRTTWAYTLKANRGVLGSDGSRTHACGNIKSYNFTVPADIRGGAAYVRVCLDDGAYKDLKCKLIARSA</sequence>
<evidence type="ECO:0000313" key="2">
    <source>
        <dbReference type="EMBL" id="OKH90809.1"/>
    </source>
</evidence>
<dbReference type="AlphaFoldDB" id="A0A1Q4UZ63"/>
<feature type="chain" id="PRO_5013157449" description="Secreted protein" evidence="1">
    <location>
        <begin position="27"/>
        <end position="144"/>
    </location>
</feature>
<dbReference type="Proteomes" id="UP000186455">
    <property type="component" value="Unassembled WGS sequence"/>
</dbReference>